<feature type="binding site" evidence="8">
    <location>
        <position position="256"/>
    </location>
    <ligand>
        <name>Mg(2+)</name>
        <dbReference type="ChEBI" id="CHEBI:18420"/>
    </ligand>
</feature>
<evidence type="ECO:0000256" key="8">
    <source>
        <dbReference type="PIRSR" id="PIRSR601952-2"/>
    </source>
</evidence>
<feature type="binding site" evidence="8">
    <location>
        <position position="129"/>
    </location>
    <ligand>
        <name>Mg(2+)</name>
        <dbReference type="ChEBI" id="CHEBI:18420"/>
    </ligand>
</feature>
<feature type="binding site" evidence="8">
    <location>
        <position position="302"/>
    </location>
    <ligand>
        <name>Zn(2+)</name>
        <dbReference type="ChEBI" id="CHEBI:29105"/>
        <label>2</label>
    </ligand>
</feature>
<dbReference type="GO" id="GO:0004035">
    <property type="term" value="F:alkaline phosphatase activity"/>
    <property type="evidence" value="ECO:0007669"/>
    <property type="project" value="TreeGrafter"/>
</dbReference>
<dbReference type="CDD" id="cd16012">
    <property type="entry name" value="ALP"/>
    <property type="match status" value="1"/>
</dbReference>
<evidence type="ECO:0000256" key="1">
    <source>
        <dbReference type="ARBA" id="ARBA00005984"/>
    </source>
</evidence>
<dbReference type="SMART" id="SM00098">
    <property type="entry name" value="alkPPc"/>
    <property type="match status" value="1"/>
</dbReference>
<evidence type="ECO:0000313" key="10">
    <source>
        <dbReference type="EMBL" id="HAV92281.1"/>
    </source>
</evidence>
<feature type="binding site" evidence="8">
    <location>
        <position position="27"/>
    </location>
    <ligand>
        <name>Zn(2+)</name>
        <dbReference type="ChEBI" id="CHEBI:29105"/>
        <label>2</label>
    </ligand>
</feature>
<protein>
    <recommendedName>
        <fullName evidence="12">Alkaline phosphatase</fullName>
    </recommendedName>
</protein>
<comment type="caution">
    <text evidence="10">The sequence shown here is derived from an EMBL/GenBank/DDBJ whole genome shotgun (WGS) entry which is preliminary data.</text>
</comment>
<dbReference type="EMBL" id="DMZY01000112">
    <property type="protein sequence ID" value="HAV92281.1"/>
    <property type="molecule type" value="Genomic_DNA"/>
</dbReference>
<keyword evidence="5 8" id="KW-0862">Zinc</keyword>
<dbReference type="PANTHER" id="PTHR11596">
    <property type="entry name" value="ALKALINE PHOSPHATASE"/>
    <property type="match status" value="1"/>
</dbReference>
<dbReference type="PRINTS" id="PR00113">
    <property type="entry name" value="ALKPHPHTASE"/>
</dbReference>
<dbReference type="Gene3D" id="3.40.720.10">
    <property type="entry name" value="Alkaline Phosphatase, subunit A"/>
    <property type="match status" value="1"/>
</dbReference>
<organism evidence="10 11">
    <name type="scientific">candidate division WOR-3 bacterium</name>
    <dbReference type="NCBI Taxonomy" id="2052148"/>
    <lineage>
        <taxon>Bacteria</taxon>
        <taxon>Bacteria division WOR-3</taxon>
    </lineage>
</organism>
<evidence type="ECO:0000313" key="11">
    <source>
        <dbReference type="Proteomes" id="UP000264062"/>
    </source>
</evidence>
<dbReference type="Pfam" id="PF00245">
    <property type="entry name" value="Alk_phosphatase"/>
    <property type="match status" value="1"/>
</dbReference>
<keyword evidence="6 8" id="KW-0460">Magnesium</keyword>
<evidence type="ECO:0008006" key="12">
    <source>
        <dbReference type="Google" id="ProtNLM"/>
    </source>
</evidence>
<feature type="binding site" evidence="8">
    <location>
        <position position="265"/>
    </location>
    <ligand>
        <name>Zn(2+)</name>
        <dbReference type="ChEBI" id="CHEBI:29105"/>
        <label>2</label>
    </ligand>
</feature>
<evidence type="ECO:0000256" key="7">
    <source>
        <dbReference type="PIRSR" id="PIRSR601952-1"/>
    </source>
</evidence>
<feature type="active site" description="Phosphoserine intermediate" evidence="7">
    <location>
        <position position="71"/>
    </location>
</feature>
<dbReference type="InterPro" id="IPR018299">
    <property type="entry name" value="Alkaline_phosphatase_AS"/>
</dbReference>
<keyword evidence="4" id="KW-0378">Hydrolase</keyword>
<dbReference type="InterPro" id="IPR001952">
    <property type="entry name" value="Alkaline_phosphatase"/>
</dbReference>
<dbReference type="Proteomes" id="UP000264062">
    <property type="component" value="Unassembled WGS sequence"/>
</dbReference>
<dbReference type="SUPFAM" id="SSF53649">
    <property type="entry name" value="Alkaline phosphatase-like"/>
    <property type="match status" value="1"/>
</dbReference>
<comment type="cofactor">
    <cofactor evidence="8">
        <name>Zn(2+)</name>
        <dbReference type="ChEBI" id="CHEBI:29105"/>
    </cofactor>
    <text evidence="8">Binds 2 Zn(2+) ions.</text>
</comment>
<dbReference type="InterPro" id="IPR017850">
    <property type="entry name" value="Alkaline_phosphatase_core_sf"/>
</dbReference>
<evidence type="ECO:0000256" key="4">
    <source>
        <dbReference type="ARBA" id="ARBA00022801"/>
    </source>
</evidence>
<dbReference type="AlphaFoldDB" id="A0A350H9R5"/>
<feature type="binding site" evidence="8">
    <location>
        <position position="27"/>
    </location>
    <ligand>
        <name>Mg(2+)</name>
        <dbReference type="ChEBI" id="CHEBI:18420"/>
    </ligand>
</feature>
<feature type="binding site" evidence="8">
    <location>
        <position position="261"/>
    </location>
    <ligand>
        <name>Zn(2+)</name>
        <dbReference type="ChEBI" id="CHEBI:29105"/>
        <label>2</label>
    </ligand>
</feature>
<proteinExistence type="inferred from homology"/>
<dbReference type="PANTHER" id="PTHR11596:SF5">
    <property type="entry name" value="ALKALINE PHOSPHATASE"/>
    <property type="match status" value="1"/>
</dbReference>
<evidence type="ECO:0000256" key="6">
    <source>
        <dbReference type="ARBA" id="ARBA00022842"/>
    </source>
</evidence>
<feature type="binding site" evidence="8">
    <location>
        <position position="369"/>
    </location>
    <ligand>
        <name>Zn(2+)</name>
        <dbReference type="ChEBI" id="CHEBI:29105"/>
        <label>2</label>
    </ligand>
</feature>
<comment type="similarity">
    <text evidence="1 9">Belongs to the alkaline phosphatase family.</text>
</comment>
<keyword evidence="2" id="KW-0597">Phosphoprotein</keyword>
<feature type="binding site" evidence="8">
    <location>
        <position position="303"/>
    </location>
    <ligand>
        <name>Zn(2+)</name>
        <dbReference type="ChEBI" id="CHEBI:29105"/>
        <label>2</label>
    </ligand>
</feature>
<evidence type="ECO:0000256" key="5">
    <source>
        <dbReference type="ARBA" id="ARBA00022833"/>
    </source>
</evidence>
<evidence type="ECO:0000256" key="2">
    <source>
        <dbReference type="ARBA" id="ARBA00022553"/>
    </source>
</evidence>
<comment type="cofactor">
    <cofactor evidence="8">
        <name>Mg(2+)</name>
        <dbReference type="ChEBI" id="CHEBI:18420"/>
    </cofactor>
    <text evidence="8">Binds 1 Mg(2+) ion.</text>
</comment>
<gene>
    <name evidence="10" type="ORF">DCW38_03775</name>
</gene>
<evidence type="ECO:0000256" key="3">
    <source>
        <dbReference type="ARBA" id="ARBA00022723"/>
    </source>
</evidence>
<sequence length="407" mass="45817">MKNIITIVLILLSILIFSDNVIVIVTDGMSLDALSIHRKLISGGFPETQFDRFTDFALCETTADNTYITDSAAAATALFTGYKTKNGVLGMDNTAEYKIKDGKKIENISEYCKAGGFLCGIVTNTRVTHATPAGTYAHIKSRDSEYDIAVQLAEKDIDLIMGGGTKQFSKDVRYDKRDLFKEMEKKSYTVAKDKKGLKKININKKFFGIFTPSTMNYEYDRDTLNEPSLSEMGEYAVKYLDAKAKKEGKEFFLMIESGRIDHAAHYHMTKEYAFELFELERLVGKIIDYAETTKTTVIMVSDHATGNPSFIGTKTTDGFSSTESVFSTHKFVYPDKESLDLLLGEFVIEWIDVSKYGGESEDPSYKGDHSGSDVPFFLYSKSYNLNKNIFMNTDIYTLIKRQLGRSE</sequence>
<dbReference type="PROSITE" id="PS00123">
    <property type="entry name" value="ALKALINE_PHOSPHATASE"/>
    <property type="match status" value="1"/>
</dbReference>
<keyword evidence="3 8" id="KW-0479">Metal-binding</keyword>
<accession>A0A350H9R5</accession>
<reference evidence="10 11" key="1">
    <citation type="journal article" date="2018" name="Nat. Biotechnol.">
        <title>A standardized bacterial taxonomy based on genome phylogeny substantially revises the tree of life.</title>
        <authorList>
            <person name="Parks D.H."/>
            <person name="Chuvochina M."/>
            <person name="Waite D.W."/>
            <person name="Rinke C."/>
            <person name="Skarshewski A."/>
            <person name="Chaumeil P.A."/>
            <person name="Hugenholtz P."/>
        </authorList>
    </citation>
    <scope>NUCLEOTIDE SEQUENCE [LARGE SCALE GENOMIC DNA]</scope>
    <source>
        <strain evidence="10">UBA9956</strain>
    </source>
</reference>
<name>A0A350H9R5_UNCW3</name>
<feature type="binding site" evidence="8">
    <location>
        <position position="131"/>
    </location>
    <ligand>
        <name>Mg(2+)</name>
        <dbReference type="ChEBI" id="CHEBI:18420"/>
    </ligand>
</feature>
<dbReference type="GO" id="GO:0046872">
    <property type="term" value="F:metal ion binding"/>
    <property type="evidence" value="ECO:0007669"/>
    <property type="project" value="UniProtKB-KW"/>
</dbReference>
<evidence type="ECO:0000256" key="9">
    <source>
        <dbReference type="RuleBase" id="RU003946"/>
    </source>
</evidence>